<reference evidence="1 2" key="1">
    <citation type="journal article" date="2021" name="Commun. Biol.">
        <title>The genome of Shorea leprosula (Dipterocarpaceae) highlights the ecological relevance of drought in aseasonal tropical rainforests.</title>
        <authorList>
            <person name="Ng K.K.S."/>
            <person name="Kobayashi M.J."/>
            <person name="Fawcett J.A."/>
            <person name="Hatakeyama M."/>
            <person name="Paape T."/>
            <person name="Ng C.H."/>
            <person name="Ang C.C."/>
            <person name="Tnah L.H."/>
            <person name="Lee C.T."/>
            <person name="Nishiyama T."/>
            <person name="Sese J."/>
            <person name="O'Brien M.J."/>
            <person name="Copetti D."/>
            <person name="Mohd Noor M.I."/>
            <person name="Ong R.C."/>
            <person name="Putra M."/>
            <person name="Sireger I.Z."/>
            <person name="Indrioko S."/>
            <person name="Kosugi Y."/>
            <person name="Izuno A."/>
            <person name="Isagi Y."/>
            <person name="Lee S.L."/>
            <person name="Shimizu K.K."/>
        </authorList>
    </citation>
    <scope>NUCLEOTIDE SEQUENCE [LARGE SCALE GENOMIC DNA]</scope>
    <source>
        <strain evidence="1">214</strain>
    </source>
</reference>
<keyword evidence="2" id="KW-1185">Reference proteome</keyword>
<organism evidence="1 2">
    <name type="scientific">Rubroshorea leprosula</name>
    <dbReference type="NCBI Taxonomy" id="152421"/>
    <lineage>
        <taxon>Eukaryota</taxon>
        <taxon>Viridiplantae</taxon>
        <taxon>Streptophyta</taxon>
        <taxon>Embryophyta</taxon>
        <taxon>Tracheophyta</taxon>
        <taxon>Spermatophyta</taxon>
        <taxon>Magnoliopsida</taxon>
        <taxon>eudicotyledons</taxon>
        <taxon>Gunneridae</taxon>
        <taxon>Pentapetalae</taxon>
        <taxon>rosids</taxon>
        <taxon>malvids</taxon>
        <taxon>Malvales</taxon>
        <taxon>Dipterocarpaceae</taxon>
        <taxon>Rubroshorea</taxon>
    </lineage>
</organism>
<feature type="non-terminal residue" evidence="1">
    <location>
        <position position="1"/>
    </location>
</feature>
<dbReference type="EMBL" id="BPVZ01001792">
    <property type="protein sequence ID" value="GKV53733.1"/>
    <property type="molecule type" value="Genomic_DNA"/>
</dbReference>
<gene>
    <name evidence="1" type="ORF">SLEP1_g60250</name>
</gene>
<protein>
    <submittedName>
        <fullName evidence="1">Uncharacterized protein</fullName>
    </submittedName>
</protein>
<evidence type="ECO:0000313" key="1">
    <source>
        <dbReference type="EMBL" id="GKV53733.1"/>
    </source>
</evidence>
<sequence>EVLEMHSIDVCCA</sequence>
<accession>A0AAV5MWD6</accession>
<comment type="caution">
    <text evidence="1">The sequence shown here is derived from an EMBL/GenBank/DDBJ whole genome shotgun (WGS) entry which is preliminary data.</text>
</comment>
<evidence type="ECO:0000313" key="2">
    <source>
        <dbReference type="Proteomes" id="UP001054252"/>
    </source>
</evidence>
<name>A0AAV5MWD6_9ROSI</name>
<dbReference type="Proteomes" id="UP001054252">
    <property type="component" value="Unassembled WGS sequence"/>
</dbReference>
<proteinExistence type="predicted"/>